<reference evidence="1" key="1">
    <citation type="submission" date="2014-12" db="EMBL/GenBank/DDBJ databases">
        <title>Insight into the proteome of Arion vulgaris.</title>
        <authorList>
            <person name="Aradska J."/>
            <person name="Bulat T."/>
            <person name="Smidak R."/>
            <person name="Sarate P."/>
            <person name="Gangsoo J."/>
            <person name="Sialana F."/>
            <person name="Bilban M."/>
            <person name="Lubec G."/>
        </authorList>
    </citation>
    <scope>NUCLEOTIDE SEQUENCE</scope>
    <source>
        <tissue evidence="1">Skin</tissue>
    </source>
</reference>
<sequence>MLYICYIVTTQTSEPLEKLSYIQLNMEEQATILTLCMGAGYNRLLSEYTQSKSGLPVIYNNS</sequence>
<gene>
    <name evidence="1" type="primary">ORF14205</name>
</gene>
<protein>
    <submittedName>
        <fullName evidence="1">Uncharacterized protein</fullName>
    </submittedName>
</protein>
<dbReference type="EMBL" id="HACG01004858">
    <property type="protein sequence ID" value="CEK51723.1"/>
    <property type="molecule type" value="Transcribed_RNA"/>
</dbReference>
<feature type="non-terminal residue" evidence="1">
    <location>
        <position position="62"/>
    </location>
</feature>
<organism evidence="1">
    <name type="scientific">Arion vulgaris</name>
    <dbReference type="NCBI Taxonomy" id="1028688"/>
    <lineage>
        <taxon>Eukaryota</taxon>
        <taxon>Metazoa</taxon>
        <taxon>Spiralia</taxon>
        <taxon>Lophotrochozoa</taxon>
        <taxon>Mollusca</taxon>
        <taxon>Gastropoda</taxon>
        <taxon>Heterobranchia</taxon>
        <taxon>Euthyneura</taxon>
        <taxon>Panpulmonata</taxon>
        <taxon>Eupulmonata</taxon>
        <taxon>Stylommatophora</taxon>
        <taxon>Helicina</taxon>
        <taxon>Arionoidea</taxon>
        <taxon>Arionidae</taxon>
        <taxon>Arion</taxon>
    </lineage>
</organism>
<evidence type="ECO:0000313" key="1">
    <source>
        <dbReference type="EMBL" id="CEK51723.1"/>
    </source>
</evidence>
<proteinExistence type="predicted"/>
<name>A0A0B6Y6I9_9EUPU</name>
<accession>A0A0B6Y6I9</accession>
<dbReference type="AlphaFoldDB" id="A0A0B6Y6I9"/>